<feature type="compositionally biased region" description="Pro residues" evidence="1">
    <location>
        <begin position="273"/>
        <end position="287"/>
    </location>
</feature>
<dbReference type="InterPro" id="IPR001025">
    <property type="entry name" value="BAH_dom"/>
</dbReference>
<dbReference type="Pfam" id="PF01426">
    <property type="entry name" value="BAH"/>
    <property type="match status" value="1"/>
</dbReference>
<feature type="region of interest" description="Disordered" evidence="1">
    <location>
        <begin position="1"/>
        <end position="34"/>
    </location>
</feature>
<dbReference type="InterPro" id="IPR043151">
    <property type="entry name" value="BAH_sf"/>
</dbReference>
<evidence type="ECO:0000259" key="2">
    <source>
        <dbReference type="PROSITE" id="PS51038"/>
    </source>
</evidence>
<dbReference type="InterPro" id="IPR053032">
    <property type="entry name" value="BAH_domain-containing"/>
</dbReference>
<dbReference type="PANTHER" id="PTHR46576:SF1">
    <property type="entry name" value="BROMO ADJACENT HOMOLOGY DOMAIN-CONTAINING 1 PROTEIN"/>
    <property type="match status" value="1"/>
</dbReference>
<dbReference type="SMART" id="SM00439">
    <property type="entry name" value="BAH"/>
    <property type="match status" value="1"/>
</dbReference>
<evidence type="ECO:0000256" key="1">
    <source>
        <dbReference type="SAM" id="MobiDB-lite"/>
    </source>
</evidence>
<keyword evidence="4" id="KW-1185">Reference proteome</keyword>
<feature type="compositionally biased region" description="Basic and acidic residues" evidence="1">
    <location>
        <begin position="414"/>
        <end position="440"/>
    </location>
</feature>
<feature type="compositionally biased region" description="Low complexity" evidence="1">
    <location>
        <begin position="333"/>
        <end position="347"/>
    </location>
</feature>
<evidence type="ECO:0000313" key="3">
    <source>
        <dbReference type="EMBL" id="KAL2082162.1"/>
    </source>
</evidence>
<dbReference type="Gene3D" id="2.30.30.490">
    <property type="match status" value="1"/>
</dbReference>
<proteinExistence type="predicted"/>
<protein>
    <recommendedName>
        <fullName evidence="2">BAH domain-containing protein</fullName>
    </recommendedName>
</protein>
<name>A0ABD1J4P7_9TELE</name>
<feature type="region of interest" description="Disordered" evidence="1">
    <location>
        <begin position="105"/>
        <end position="287"/>
    </location>
</feature>
<feature type="compositionally biased region" description="Polar residues" evidence="1">
    <location>
        <begin position="105"/>
        <end position="175"/>
    </location>
</feature>
<feature type="compositionally biased region" description="Pro residues" evidence="1">
    <location>
        <begin position="958"/>
        <end position="974"/>
    </location>
</feature>
<feature type="region of interest" description="Disordered" evidence="1">
    <location>
        <begin position="407"/>
        <end position="493"/>
    </location>
</feature>
<feature type="domain" description="BAH" evidence="2">
    <location>
        <begin position="849"/>
        <end position="1006"/>
    </location>
</feature>
<dbReference type="AlphaFoldDB" id="A0ABD1J4P7"/>
<dbReference type="EMBL" id="JBHFQA010000019">
    <property type="protein sequence ID" value="KAL2082162.1"/>
    <property type="molecule type" value="Genomic_DNA"/>
</dbReference>
<reference evidence="3 4" key="1">
    <citation type="submission" date="2024-09" db="EMBL/GenBank/DDBJ databases">
        <title>A chromosome-level genome assembly of Gray's grenadier anchovy, Coilia grayii.</title>
        <authorList>
            <person name="Fu Z."/>
        </authorList>
    </citation>
    <scope>NUCLEOTIDE SEQUENCE [LARGE SCALE GENOMIC DNA]</scope>
    <source>
        <strain evidence="3">G4</strain>
        <tissue evidence="3">Muscle</tissue>
    </source>
</reference>
<feature type="compositionally biased region" description="Polar residues" evidence="1">
    <location>
        <begin position="209"/>
        <end position="235"/>
    </location>
</feature>
<dbReference type="PROSITE" id="PS51038">
    <property type="entry name" value="BAH"/>
    <property type="match status" value="1"/>
</dbReference>
<comment type="caution">
    <text evidence="3">The sequence shown here is derived from an EMBL/GenBank/DDBJ whole genome shotgun (WGS) entry which is preliminary data.</text>
</comment>
<dbReference type="PANTHER" id="PTHR46576">
    <property type="entry name" value="BROMO ADJACENT HOMOLOGY DOMAIN-CONTAINING 1 PROTEIN"/>
    <property type="match status" value="1"/>
</dbReference>
<accession>A0ABD1J4P7</accession>
<feature type="compositionally biased region" description="Low complexity" evidence="1">
    <location>
        <begin position="181"/>
        <end position="192"/>
    </location>
</feature>
<organism evidence="3 4">
    <name type="scientific">Coilia grayii</name>
    <name type="common">Gray's grenadier anchovy</name>
    <dbReference type="NCBI Taxonomy" id="363190"/>
    <lineage>
        <taxon>Eukaryota</taxon>
        <taxon>Metazoa</taxon>
        <taxon>Chordata</taxon>
        <taxon>Craniata</taxon>
        <taxon>Vertebrata</taxon>
        <taxon>Euteleostomi</taxon>
        <taxon>Actinopterygii</taxon>
        <taxon>Neopterygii</taxon>
        <taxon>Teleostei</taxon>
        <taxon>Clupei</taxon>
        <taxon>Clupeiformes</taxon>
        <taxon>Clupeoidei</taxon>
        <taxon>Engraulidae</taxon>
        <taxon>Coilinae</taxon>
        <taxon>Coilia</taxon>
    </lineage>
</organism>
<feature type="region of interest" description="Disordered" evidence="1">
    <location>
        <begin position="318"/>
        <end position="380"/>
    </location>
</feature>
<evidence type="ECO:0000313" key="4">
    <source>
        <dbReference type="Proteomes" id="UP001591681"/>
    </source>
</evidence>
<feature type="compositionally biased region" description="Low complexity" evidence="1">
    <location>
        <begin position="459"/>
        <end position="479"/>
    </location>
</feature>
<gene>
    <name evidence="3" type="ORF">ACEWY4_021980</name>
</gene>
<feature type="region of interest" description="Disordered" evidence="1">
    <location>
        <begin position="955"/>
        <end position="976"/>
    </location>
</feature>
<sequence>MTHARQKGSLSRCHSLGRDHVGGRSQVGGRSHIGGWQHADAIGRASTRRFLNDVRSRKGVAVAKKKGQSVELKMVGAELNRKHYPLRGRGGSLMDVVVSQPVQNNPRAQMGSSLPVPSSSKAQVQSVPVQNPSKGQVGSLPVPSSSKAQVGSVPVQNPSKGQVGSLPVRSSSKAQVGSLPVRGSSSGQVSGRCIGEQSQRVRRGRSSAKILNSTITVVSESHSSRSITGQVTSATKPRAQHLVKSAGTSKTQHRPQESPPSPPLQPHKRRLELPPPQELPQPPLMYLPLPPRKRRLASLNAEAVNSLLLERAELHSAAKVAKKQHQQDGPPGGASSPTSPTTTDPADQGATGRPQTCQSLKQQQQQQHRKKSKPAEKDAIDWSLFAPTPRRMAGLNAAALLKLTSSSAASKQRAKTDHKSPCCTPAERKTTSCTAAEKKTTSTRTHAPSAKKKQQQQLRPAGHRASSSSSALRGSGWPSCRKKGGFESAPRWEEEGVQHAHVAKVEYHPSDGGVVAEYPLKQVKEEQVEEELSPFCCCGNPPPGASLEYCCHRLGIFLRQQPGYPEAEEGPFAPVKQECLVTPPPSLAHPSLALSAHHHPCLCADHCFSSYYVHMAHPRAPPLAALGSRPLTYATSGLCRGPISPSAKLLAPGIAHSSGIPHPSFCSSPCYNEPCSVSPYTYRPLPPVATRGCSFSTGCSRCRQEIKTEGYLSPRRDHSPSLLQVPPAVPLSGCPLPRATPQPAPVPHLLSPLSEPRQGEAGVGAAGRVECPQGGKPSNGSLPVRRPALSLKEQVPTAPPGGKQRKVVRRRTTNGWRAFGVPVEREVFVVGEDEPVLRRCFEGVRRDGEEIGVRDTVLLRSGPRKKSQPYVAKISAIWEEPKTGELMMSLFWYYRPEHTQGGRDPSMHCENEIFASKHQDVNSVACIEDKCYVLPLTQFCRYCALVKRCAEGVSKGPPLVPSPSPGDAPTPLTPPHRQVPADVHPDLVYLCRHVYDFRYGRILKNPQ</sequence>
<dbReference type="Proteomes" id="UP001591681">
    <property type="component" value="Unassembled WGS sequence"/>
</dbReference>